<gene>
    <name evidence="1" type="ORF">chiPu_0032597</name>
</gene>
<name>A0A401U0N4_CHIPU</name>
<proteinExistence type="predicted"/>
<evidence type="ECO:0000313" key="1">
    <source>
        <dbReference type="EMBL" id="GCC48455.1"/>
    </source>
</evidence>
<feature type="non-terminal residue" evidence="1">
    <location>
        <position position="75"/>
    </location>
</feature>
<protein>
    <submittedName>
        <fullName evidence="1">Uncharacterized protein</fullName>
    </submittedName>
</protein>
<accession>A0A401U0N4</accession>
<keyword evidence="2" id="KW-1185">Reference proteome</keyword>
<comment type="caution">
    <text evidence="1">The sequence shown here is derived from an EMBL/GenBank/DDBJ whole genome shotgun (WGS) entry which is preliminary data.</text>
</comment>
<dbReference type="AlphaFoldDB" id="A0A401U0N4"/>
<evidence type="ECO:0000313" key="2">
    <source>
        <dbReference type="Proteomes" id="UP000287033"/>
    </source>
</evidence>
<sequence>MRGWSREVAPLSDIGAIQVIVYTATRPTPASGTGRGRDQLQSVKVRPRGVGTVLRETEGRETGELGTVLRVWGLT</sequence>
<dbReference type="Proteomes" id="UP000287033">
    <property type="component" value="Unassembled WGS sequence"/>
</dbReference>
<organism evidence="1 2">
    <name type="scientific">Chiloscyllium punctatum</name>
    <name type="common">Brownbanded bambooshark</name>
    <name type="synonym">Hemiscyllium punctatum</name>
    <dbReference type="NCBI Taxonomy" id="137246"/>
    <lineage>
        <taxon>Eukaryota</taxon>
        <taxon>Metazoa</taxon>
        <taxon>Chordata</taxon>
        <taxon>Craniata</taxon>
        <taxon>Vertebrata</taxon>
        <taxon>Chondrichthyes</taxon>
        <taxon>Elasmobranchii</taxon>
        <taxon>Galeomorphii</taxon>
        <taxon>Galeoidea</taxon>
        <taxon>Orectolobiformes</taxon>
        <taxon>Hemiscylliidae</taxon>
        <taxon>Chiloscyllium</taxon>
    </lineage>
</organism>
<dbReference type="EMBL" id="BEZZ01241348">
    <property type="protein sequence ID" value="GCC48455.1"/>
    <property type="molecule type" value="Genomic_DNA"/>
</dbReference>
<reference evidence="1 2" key="1">
    <citation type="journal article" date="2018" name="Nat. Ecol. Evol.">
        <title>Shark genomes provide insights into elasmobranch evolution and the origin of vertebrates.</title>
        <authorList>
            <person name="Hara Y"/>
            <person name="Yamaguchi K"/>
            <person name="Onimaru K"/>
            <person name="Kadota M"/>
            <person name="Koyanagi M"/>
            <person name="Keeley SD"/>
            <person name="Tatsumi K"/>
            <person name="Tanaka K"/>
            <person name="Motone F"/>
            <person name="Kageyama Y"/>
            <person name="Nozu R"/>
            <person name="Adachi N"/>
            <person name="Nishimura O"/>
            <person name="Nakagawa R"/>
            <person name="Tanegashima C"/>
            <person name="Kiyatake I"/>
            <person name="Matsumoto R"/>
            <person name="Murakumo K"/>
            <person name="Nishida K"/>
            <person name="Terakita A"/>
            <person name="Kuratani S"/>
            <person name="Sato K"/>
            <person name="Hyodo S Kuraku.S."/>
        </authorList>
    </citation>
    <scope>NUCLEOTIDE SEQUENCE [LARGE SCALE GENOMIC DNA]</scope>
</reference>